<dbReference type="PANTHER" id="PTHR28097">
    <property type="entry name" value="PHEROMONE A FACTOR RECEPTOR"/>
    <property type="match status" value="1"/>
</dbReference>
<keyword evidence="9" id="KW-0807">Transducer</keyword>
<comment type="similarity">
    <text evidence="2">Belongs to the G-protein coupled receptor 4 family.</text>
</comment>
<keyword evidence="5 10" id="KW-1133">Transmembrane helix</keyword>
<feature type="transmembrane region" description="Helical" evidence="10">
    <location>
        <begin position="29"/>
        <end position="48"/>
    </location>
</feature>
<feature type="transmembrane region" description="Helical" evidence="10">
    <location>
        <begin position="144"/>
        <end position="173"/>
    </location>
</feature>
<accession>A0A5C3N0L3</accession>
<dbReference type="InterPro" id="IPR001499">
    <property type="entry name" value="GPCR_STE3"/>
</dbReference>
<dbReference type="Pfam" id="PF02076">
    <property type="entry name" value="STE3"/>
    <property type="match status" value="1"/>
</dbReference>
<dbReference type="Proteomes" id="UP000305948">
    <property type="component" value="Unassembled WGS sequence"/>
</dbReference>
<keyword evidence="7 10" id="KW-0472">Membrane</keyword>
<sequence>MRPELPVVSFVCGAALVVAAAAQRRSLHLPSFAILAWLLVCNLIHGVNSLVNESYVPVWCDLVTKLELATPFAVAMAGLCLAHSLESVSSEREVLHSDGWKTRIKGFACIGMPIIYLLLSILVQDHRFDIVENFGCQASTYISIPAVILLWLPILLLCLSTVILSIIVAVRIWRQRADIFLHVRSRSQLAGLDFQVLLCMGVVQALLLCYIMLSNLALSDLQPWTSLAEVHSELSQVDYINMNDISLRERVKLELDWWIVPTLSLVSLVSLAFGASARIGISSLSEQLYGHFRRPSFPLPMQ</sequence>
<evidence type="ECO:0000313" key="11">
    <source>
        <dbReference type="EMBL" id="TFK50582.1"/>
    </source>
</evidence>
<keyword evidence="8 11" id="KW-0675">Receptor</keyword>
<evidence type="ECO:0000313" key="12">
    <source>
        <dbReference type="Proteomes" id="UP000305948"/>
    </source>
</evidence>
<dbReference type="GO" id="GO:0004932">
    <property type="term" value="F:mating-type factor pheromone receptor activity"/>
    <property type="evidence" value="ECO:0007669"/>
    <property type="project" value="InterPro"/>
</dbReference>
<evidence type="ECO:0000256" key="4">
    <source>
        <dbReference type="ARBA" id="ARBA00022692"/>
    </source>
</evidence>
<dbReference type="AlphaFoldDB" id="A0A5C3N0L3"/>
<dbReference type="PANTHER" id="PTHR28097:SF1">
    <property type="entry name" value="PHEROMONE A FACTOR RECEPTOR"/>
    <property type="match status" value="1"/>
</dbReference>
<evidence type="ECO:0000256" key="6">
    <source>
        <dbReference type="ARBA" id="ARBA00023040"/>
    </source>
</evidence>
<dbReference type="OrthoDB" id="2874149at2759"/>
<evidence type="ECO:0000256" key="10">
    <source>
        <dbReference type="SAM" id="Phobius"/>
    </source>
</evidence>
<comment type="subcellular location">
    <subcellularLocation>
        <location evidence="1">Membrane</location>
        <topology evidence="1">Multi-pass membrane protein</topology>
    </subcellularLocation>
</comment>
<feature type="transmembrane region" description="Helical" evidence="10">
    <location>
        <begin position="257"/>
        <end position="277"/>
    </location>
</feature>
<name>A0A5C3N0L3_9AGAM</name>
<evidence type="ECO:0000256" key="1">
    <source>
        <dbReference type="ARBA" id="ARBA00004141"/>
    </source>
</evidence>
<evidence type="ECO:0000256" key="8">
    <source>
        <dbReference type="ARBA" id="ARBA00023170"/>
    </source>
</evidence>
<keyword evidence="12" id="KW-1185">Reference proteome</keyword>
<dbReference type="GO" id="GO:0005886">
    <property type="term" value="C:plasma membrane"/>
    <property type="evidence" value="ECO:0007669"/>
    <property type="project" value="TreeGrafter"/>
</dbReference>
<protein>
    <submittedName>
        <fullName evidence="11">Fungal pheromone STE3G-protein-coupled receptor</fullName>
    </submittedName>
</protein>
<keyword evidence="6" id="KW-0297">G-protein coupled receptor</keyword>
<dbReference type="STRING" id="5364.A0A5C3N0L3"/>
<evidence type="ECO:0000256" key="7">
    <source>
        <dbReference type="ARBA" id="ARBA00023136"/>
    </source>
</evidence>
<reference evidence="11 12" key="1">
    <citation type="journal article" date="2019" name="Nat. Ecol. Evol.">
        <title>Megaphylogeny resolves global patterns of mushroom evolution.</title>
        <authorList>
            <person name="Varga T."/>
            <person name="Krizsan K."/>
            <person name="Foldi C."/>
            <person name="Dima B."/>
            <person name="Sanchez-Garcia M."/>
            <person name="Sanchez-Ramirez S."/>
            <person name="Szollosi G.J."/>
            <person name="Szarkandi J.G."/>
            <person name="Papp V."/>
            <person name="Albert L."/>
            <person name="Andreopoulos W."/>
            <person name="Angelini C."/>
            <person name="Antonin V."/>
            <person name="Barry K.W."/>
            <person name="Bougher N.L."/>
            <person name="Buchanan P."/>
            <person name="Buyck B."/>
            <person name="Bense V."/>
            <person name="Catcheside P."/>
            <person name="Chovatia M."/>
            <person name="Cooper J."/>
            <person name="Damon W."/>
            <person name="Desjardin D."/>
            <person name="Finy P."/>
            <person name="Geml J."/>
            <person name="Haridas S."/>
            <person name="Hughes K."/>
            <person name="Justo A."/>
            <person name="Karasinski D."/>
            <person name="Kautmanova I."/>
            <person name="Kiss B."/>
            <person name="Kocsube S."/>
            <person name="Kotiranta H."/>
            <person name="LaButti K.M."/>
            <person name="Lechner B.E."/>
            <person name="Liimatainen K."/>
            <person name="Lipzen A."/>
            <person name="Lukacs Z."/>
            <person name="Mihaltcheva S."/>
            <person name="Morgado L.N."/>
            <person name="Niskanen T."/>
            <person name="Noordeloos M.E."/>
            <person name="Ohm R.A."/>
            <person name="Ortiz-Santana B."/>
            <person name="Ovrebo C."/>
            <person name="Racz N."/>
            <person name="Riley R."/>
            <person name="Savchenko A."/>
            <person name="Shiryaev A."/>
            <person name="Soop K."/>
            <person name="Spirin V."/>
            <person name="Szebenyi C."/>
            <person name="Tomsovsky M."/>
            <person name="Tulloss R.E."/>
            <person name="Uehling J."/>
            <person name="Grigoriev I.V."/>
            <person name="Vagvolgyi C."/>
            <person name="Papp T."/>
            <person name="Martin F.M."/>
            <person name="Miettinen O."/>
            <person name="Hibbett D.S."/>
            <person name="Nagy L.G."/>
        </authorList>
    </citation>
    <scope>NUCLEOTIDE SEQUENCE [LARGE SCALE GENOMIC DNA]</scope>
    <source>
        <strain evidence="11 12">OMC1185</strain>
    </source>
</reference>
<feature type="transmembrane region" description="Helical" evidence="10">
    <location>
        <begin position="194"/>
        <end position="213"/>
    </location>
</feature>
<dbReference type="PRINTS" id="PR00899">
    <property type="entry name" value="GPCRSTE3"/>
</dbReference>
<evidence type="ECO:0000256" key="3">
    <source>
        <dbReference type="ARBA" id="ARBA00022507"/>
    </source>
</evidence>
<dbReference type="EMBL" id="ML213513">
    <property type="protein sequence ID" value="TFK50582.1"/>
    <property type="molecule type" value="Genomic_DNA"/>
</dbReference>
<organism evidence="11 12">
    <name type="scientific">Heliocybe sulcata</name>
    <dbReference type="NCBI Taxonomy" id="5364"/>
    <lineage>
        <taxon>Eukaryota</taxon>
        <taxon>Fungi</taxon>
        <taxon>Dikarya</taxon>
        <taxon>Basidiomycota</taxon>
        <taxon>Agaricomycotina</taxon>
        <taxon>Agaricomycetes</taxon>
        <taxon>Gloeophyllales</taxon>
        <taxon>Gloeophyllaceae</taxon>
        <taxon>Heliocybe</taxon>
    </lineage>
</organism>
<evidence type="ECO:0000256" key="5">
    <source>
        <dbReference type="ARBA" id="ARBA00022989"/>
    </source>
</evidence>
<keyword evidence="4 10" id="KW-0812">Transmembrane</keyword>
<feature type="transmembrane region" description="Helical" evidence="10">
    <location>
        <begin position="6"/>
        <end position="22"/>
    </location>
</feature>
<feature type="transmembrane region" description="Helical" evidence="10">
    <location>
        <begin position="68"/>
        <end position="85"/>
    </location>
</feature>
<proteinExistence type="inferred from homology"/>
<keyword evidence="3" id="KW-0589">Pheromone response</keyword>
<evidence type="ECO:0000256" key="2">
    <source>
        <dbReference type="ARBA" id="ARBA00011085"/>
    </source>
</evidence>
<dbReference type="GO" id="GO:0000750">
    <property type="term" value="P:pheromone-dependent signal transduction involved in conjugation with cellular fusion"/>
    <property type="evidence" value="ECO:0007669"/>
    <property type="project" value="TreeGrafter"/>
</dbReference>
<gene>
    <name evidence="11" type="ORF">OE88DRAFT_270216</name>
</gene>
<evidence type="ECO:0000256" key="9">
    <source>
        <dbReference type="ARBA" id="ARBA00023224"/>
    </source>
</evidence>
<feature type="transmembrane region" description="Helical" evidence="10">
    <location>
        <begin position="106"/>
        <end position="124"/>
    </location>
</feature>